<dbReference type="GO" id="GO:0016020">
    <property type="term" value="C:membrane"/>
    <property type="evidence" value="ECO:0007669"/>
    <property type="project" value="UniProtKB-SubCell"/>
</dbReference>
<gene>
    <name evidence="6" type="ORF">NUU61_001966</name>
</gene>
<comment type="caution">
    <text evidence="6">The sequence shown here is derived from an EMBL/GenBank/DDBJ whole genome shotgun (WGS) entry which is preliminary data.</text>
</comment>
<dbReference type="GeneID" id="81391716"/>
<evidence type="ECO:0000256" key="3">
    <source>
        <dbReference type="ARBA" id="ARBA00023186"/>
    </source>
</evidence>
<protein>
    <recommendedName>
        <fullName evidence="5">J domain-containing protein</fullName>
    </recommendedName>
</protein>
<dbReference type="SMART" id="SM00271">
    <property type="entry name" value="DnaJ"/>
    <property type="match status" value="1"/>
</dbReference>
<name>A0A9W9FQP0_9EURO</name>
<keyword evidence="7" id="KW-1185">Reference proteome</keyword>
<evidence type="ECO:0000256" key="4">
    <source>
        <dbReference type="SAM" id="MobiDB-lite"/>
    </source>
</evidence>
<dbReference type="Pfam" id="PF11875">
    <property type="entry name" value="DnaJ-like_C11_C"/>
    <property type="match status" value="1"/>
</dbReference>
<dbReference type="PROSITE" id="PS50076">
    <property type="entry name" value="DNAJ_2"/>
    <property type="match status" value="1"/>
</dbReference>
<dbReference type="EMBL" id="JAPMSZ010000004">
    <property type="protein sequence ID" value="KAJ5104619.1"/>
    <property type="molecule type" value="Genomic_DNA"/>
</dbReference>
<feature type="domain" description="J" evidence="5">
    <location>
        <begin position="37"/>
        <end position="106"/>
    </location>
</feature>
<accession>A0A9W9FQP0</accession>
<evidence type="ECO:0000256" key="2">
    <source>
        <dbReference type="ARBA" id="ARBA00023136"/>
    </source>
</evidence>
<comment type="subcellular location">
    <subcellularLocation>
        <location evidence="1">Membrane</location>
    </subcellularLocation>
</comment>
<evidence type="ECO:0000256" key="1">
    <source>
        <dbReference type="ARBA" id="ARBA00004370"/>
    </source>
</evidence>
<evidence type="ECO:0000313" key="7">
    <source>
        <dbReference type="Proteomes" id="UP001141434"/>
    </source>
</evidence>
<dbReference type="AlphaFoldDB" id="A0A9W9FQP0"/>
<dbReference type="InterPro" id="IPR052243">
    <property type="entry name" value="Mito_inner_membrane_organizer"/>
</dbReference>
<sequence>MASPFNQPAGAREFGAALEDDGLDADYSMIADYAEVDYYALLGLSQKPPPTDTEIRSAYRTLTLSFHPDKQPPHLREAAEHHFNRIQEAYNTLIDPNKRTVYDIRGAEGVKQEWGPLGAMGRGGEAQRQEVGVKAMSPDQFRRWFLKTMKERERKAIESLVSSRSAITLGVDASTAISVNEEDSDVTFHIPSPKLATYALAYNFKAPIFTPPFWSERADEDVQKEDADAETEQRDEDPEPVEVTLNASIAGKLVQPKQTVTVEYEDGAEGEESILLPKMLASQNITVGATVTPNMASLVGTKGLWSKSPFSLLKDSSVTVETLLLPTPTLKTNIIRAFQPVPGIKPFQVNASSIITRSLWETLPSFEVQVSKQIAERKIAVCTWSSGVLGWPGALLERFSSLGMGIQTAATSANETSSLQIGLISVPKVPANAIELDEEDEDEGLRYMLERQRRIDQAAESWQTHLQLSPAGGGLVLTYSRNLFSGTPADDPVKTEWSSEGYFPLPKMEQARAVRLEVSSIIGLNMSLSWSVKGVRRVGEHTRLGLGVGIAENGLIMTVSWSRLGQSINLPVTVCPAGEANHDAAVLATIFPWLAYCAVEFGYIRPRNRKKRRQAAARRHHELKKLIPQKREESQQAIELMTDQVQRRQAREEAQDGLVVTKAEYGYVPPTSKKPKPGFTDSRLIDVTIAVAARVDRGQLVIPQDILKFQIMGFHDPAPLLPKRLRIWYRFQGREHFVEAGDKEGIACPMRTHLISP</sequence>
<keyword evidence="3" id="KW-0143">Chaperone</keyword>
<dbReference type="PANTHER" id="PTHR44157:SF1">
    <property type="entry name" value="DNAJ HOMOLOG SUBFAMILY C MEMBER 11"/>
    <property type="match status" value="1"/>
</dbReference>
<feature type="compositionally biased region" description="Acidic residues" evidence="4">
    <location>
        <begin position="227"/>
        <end position="240"/>
    </location>
</feature>
<dbReference type="RefSeq" id="XP_056513615.1">
    <property type="nucleotide sequence ID" value="XM_056652548.1"/>
</dbReference>
<dbReference type="InterPro" id="IPR024586">
    <property type="entry name" value="DnaJ-like_C11_C"/>
</dbReference>
<keyword evidence="2" id="KW-0472">Membrane</keyword>
<evidence type="ECO:0000259" key="5">
    <source>
        <dbReference type="PROSITE" id="PS50076"/>
    </source>
</evidence>
<dbReference type="SUPFAM" id="SSF46565">
    <property type="entry name" value="Chaperone J-domain"/>
    <property type="match status" value="1"/>
</dbReference>
<dbReference type="Proteomes" id="UP001141434">
    <property type="component" value="Unassembled WGS sequence"/>
</dbReference>
<dbReference type="GO" id="GO:0042407">
    <property type="term" value="P:cristae formation"/>
    <property type="evidence" value="ECO:0007669"/>
    <property type="project" value="TreeGrafter"/>
</dbReference>
<reference evidence="6" key="1">
    <citation type="submission" date="2022-11" db="EMBL/GenBank/DDBJ databases">
        <authorList>
            <person name="Petersen C."/>
        </authorList>
    </citation>
    <scope>NUCLEOTIDE SEQUENCE</scope>
    <source>
        <strain evidence="6">IBT 34128</strain>
    </source>
</reference>
<organism evidence="6 7">
    <name type="scientific">Penicillium alfredii</name>
    <dbReference type="NCBI Taxonomy" id="1506179"/>
    <lineage>
        <taxon>Eukaryota</taxon>
        <taxon>Fungi</taxon>
        <taxon>Dikarya</taxon>
        <taxon>Ascomycota</taxon>
        <taxon>Pezizomycotina</taxon>
        <taxon>Eurotiomycetes</taxon>
        <taxon>Eurotiomycetidae</taxon>
        <taxon>Eurotiales</taxon>
        <taxon>Aspergillaceae</taxon>
        <taxon>Penicillium</taxon>
    </lineage>
</organism>
<dbReference type="InterPro" id="IPR055225">
    <property type="entry name" value="DNAJC11-like_beta-barrel"/>
</dbReference>
<evidence type="ECO:0000313" key="6">
    <source>
        <dbReference type="EMBL" id="KAJ5104619.1"/>
    </source>
</evidence>
<dbReference type="PANTHER" id="PTHR44157">
    <property type="entry name" value="DNAJ HOMOLOG SUBFAMILY C MEMBER 11"/>
    <property type="match status" value="1"/>
</dbReference>
<proteinExistence type="predicted"/>
<dbReference type="Pfam" id="PF00226">
    <property type="entry name" value="DnaJ"/>
    <property type="match status" value="1"/>
</dbReference>
<dbReference type="Pfam" id="PF22774">
    <property type="entry name" value="DNAJC11_beta-barrel"/>
    <property type="match status" value="1"/>
</dbReference>
<reference evidence="6" key="2">
    <citation type="journal article" date="2023" name="IMA Fungus">
        <title>Comparative genomic study of the Penicillium genus elucidates a diverse pangenome and 15 lateral gene transfer events.</title>
        <authorList>
            <person name="Petersen C."/>
            <person name="Sorensen T."/>
            <person name="Nielsen M.R."/>
            <person name="Sondergaard T.E."/>
            <person name="Sorensen J.L."/>
            <person name="Fitzpatrick D.A."/>
            <person name="Frisvad J.C."/>
            <person name="Nielsen K.L."/>
        </authorList>
    </citation>
    <scope>NUCLEOTIDE SEQUENCE</scope>
    <source>
        <strain evidence="6">IBT 34128</strain>
    </source>
</reference>
<feature type="region of interest" description="Disordered" evidence="4">
    <location>
        <begin position="218"/>
        <end position="240"/>
    </location>
</feature>
<dbReference type="PROSITE" id="PS00636">
    <property type="entry name" value="DNAJ_1"/>
    <property type="match status" value="1"/>
</dbReference>
<dbReference type="OrthoDB" id="666364at2759"/>
<dbReference type="InterPro" id="IPR036869">
    <property type="entry name" value="J_dom_sf"/>
</dbReference>
<dbReference type="GO" id="GO:0005739">
    <property type="term" value="C:mitochondrion"/>
    <property type="evidence" value="ECO:0007669"/>
    <property type="project" value="GOC"/>
</dbReference>
<dbReference type="InterPro" id="IPR001623">
    <property type="entry name" value="DnaJ_domain"/>
</dbReference>
<dbReference type="InterPro" id="IPR018253">
    <property type="entry name" value="DnaJ_domain_CS"/>
</dbReference>
<dbReference type="CDD" id="cd06257">
    <property type="entry name" value="DnaJ"/>
    <property type="match status" value="1"/>
</dbReference>
<dbReference type="PRINTS" id="PR00625">
    <property type="entry name" value="JDOMAIN"/>
</dbReference>
<dbReference type="Gene3D" id="1.10.287.110">
    <property type="entry name" value="DnaJ domain"/>
    <property type="match status" value="1"/>
</dbReference>